<dbReference type="Gene3D" id="1.10.10.10">
    <property type="entry name" value="Winged helix-like DNA-binding domain superfamily/Winged helix DNA-binding domain"/>
    <property type="match status" value="1"/>
</dbReference>
<evidence type="ECO:0000259" key="3">
    <source>
        <dbReference type="Pfam" id="PF08223"/>
    </source>
</evidence>
<evidence type="ECO:0000259" key="2">
    <source>
        <dbReference type="Pfam" id="PF07848"/>
    </source>
</evidence>
<dbReference type="PANTHER" id="PTHR30319:SF1">
    <property type="entry name" value="TRANSCRIPTIONAL REPRESSOR PAAX"/>
    <property type="match status" value="1"/>
</dbReference>
<proteinExistence type="predicted"/>
<organism evidence="5 6">
    <name type="scientific">Pseudonocardia cypriaca</name>
    <dbReference type="NCBI Taxonomy" id="882449"/>
    <lineage>
        <taxon>Bacteria</taxon>
        <taxon>Bacillati</taxon>
        <taxon>Actinomycetota</taxon>
        <taxon>Actinomycetes</taxon>
        <taxon>Pseudonocardiales</taxon>
        <taxon>Pseudonocardiaceae</taxon>
        <taxon>Pseudonocardia</taxon>
    </lineage>
</organism>
<protein>
    <submittedName>
        <fullName evidence="5">PaaX family transcriptional regulator</fullName>
    </submittedName>
</protein>
<dbReference type="InterPro" id="IPR011965">
    <property type="entry name" value="PaaX_trns_reg"/>
</dbReference>
<feature type="domain" description="Transcriptional repressor PaaX-like C-terminal" evidence="3">
    <location>
        <begin position="188"/>
        <end position="275"/>
    </location>
</feature>
<comment type="caution">
    <text evidence="5">The sequence shown here is derived from an EMBL/GenBank/DDBJ whole genome shotgun (WGS) entry which is preliminary data.</text>
</comment>
<feature type="compositionally biased region" description="Basic and acidic residues" evidence="1">
    <location>
        <begin position="293"/>
        <end position="303"/>
    </location>
</feature>
<dbReference type="Pfam" id="PF20803">
    <property type="entry name" value="PaaX_M"/>
    <property type="match status" value="1"/>
</dbReference>
<feature type="domain" description="Transcriptional repressor PaaX-like central Cas2-like" evidence="4">
    <location>
        <begin position="104"/>
        <end position="173"/>
    </location>
</feature>
<evidence type="ECO:0000259" key="4">
    <source>
        <dbReference type="Pfam" id="PF20803"/>
    </source>
</evidence>
<evidence type="ECO:0000313" key="6">
    <source>
        <dbReference type="Proteomes" id="UP000319818"/>
    </source>
</evidence>
<dbReference type="PANTHER" id="PTHR30319">
    <property type="entry name" value="PHENYLACETIC ACID REGULATOR-RELATED TRANSCRIPTIONAL REPRESSOR"/>
    <property type="match status" value="1"/>
</dbReference>
<sequence length="325" mass="35950">MVAPAPEAQSDPGQQHSQRLLGTLLGDYWFWRPEHLPSAALVELLGEFGLAEPAARAAIRRAATRGLVVASRAGRTTAYGVPERTHELVIAHVTRLMRFGAGDRTWDGRWTFALFSVPEEQREVRRTLRTRLRWLGWAPVYDGVWVTPWDGGDQALDVLAELGVDTATVARADLADRLPARGHPLRAWDLDALRARYDDFLDRYRGLAERVRTGAVGPAEALTSRTRLMTHWREFPDLDPELPAEVLPADWPRSAARECFVAIYDGLGPPAERRFAQLLARHAPDLAPLAAHRTSEDVRRGEPAEPAPSPGAGGRAGWAGPLGRR</sequence>
<dbReference type="EMBL" id="VFPH01000001">
    <property type="protein sequence ID" value="TQM45118.1"/>
    <property type="molecule type" value="Genomic_DNA"/>
</dbReference>
<dbReference type="Pfam" id="PF07848">
    <property type="entry name" value="PaaX"/>
    <property type="match status" value="1"/>
</dbReference>
<dbReference type="InterPro" id="IPR012906">
    <property type="entry name" value="PaaX-like_N"/>
</dbReference>
<dbReference type="Proteomes" id="UP000319818">
    <property type="component" value="Unassembled WGS sequence"/>
</dbReference>
<dbReference type="InterPro" id="IPR048846">
    <property type="entry name" value="PaaX-like_central"/>
</dbReference>
<dbReference type="RefSeq" id="WP_142100485.1">
    <property type="nucleotide sequence ID" value="NZ_VFPH01000001.1"/>
</dbReference>
<dbReference type="InterPro" id="IPR013225">
    <property type="entry name" value="PaaX_C"/>
</dbReference>
<gene>
    <name evidence="5" type="ORF">FB388_2510</name>
</gene>
<evidence type="ECO:0000256" key="1">
    <source>
        <dbReference type="SAM" id="MobiDB-lite"/>
    </source>
</evidence>
<dbReference type="InterPro" id="IPR036388">
    <property type="entry name" value="WH-like_DNA-bd_sf"/>
</dbReference>
<dbReference type="Gene3D" id="1.20.58.1460">
    <property type="match status" value="1"/>
</dbReference>
<dbReference type="PIRSF" id="PIRSF020623">
    <property type="entry name" value="PaaX"/>
    <property type="match status" value="1"/>
</dbReference>
<accession>A0A543GGA6</accession>
<dbReference type="OrthoDB" id="2270427at2"/>
<feature type="domain" description="Transcriptional repressor PaaX-like N-terminal" evidence="2">
    <location>
        <begin position="21"/>
        <end position="80"/>
    </location>
</feature>
<dbReference type="GO" id="GO:0006351">
    <property type="term" value="P:DNA-templated transcription"/>
    <property type="evidence" value="ECO:0007669"/>
    <property type="project" value="InterPro"/>
</dbReference>
<dbReference type="Gene3D" id="3.30.70.2650">
    <property type="match status" value="1"/>
</dbReference>
<dbReference type="Pfam" id="PF08223">
    <property type="entry name" value="PaaX_C"/>
    <property type="match status" value="1"/>
</dbReference>
<reference evidence="5 6" key="1">
    <citation type="submission" date="2019-06" db="EMBL/GenBank/DDBJ databases">
        <title>Sequencing the genomes of 1000 actinobacteria strains.</title>
        <authorList>
            <person name="Klenk H.-P."/>
        </authorList>
    </citation>
    <scope>NUCLEOTIDE SEQUENCE [LARGE SCALE GENOMIC DNA]</scope>
    <source>
        <strain evidence="5 6">DSM 45511</strain>
    </source>
</reference>
<keyword evidence="6" id="KW-1185">Reference proteome</keyword>
<dbReference type="AlphaFoldDB" id="A0A543GGA6"/>
<evidence type="ECO:0000313" key="5">
    <source>
        <dbReference type="EMBL" id="TQM45118.1"/>
    </source>
</evidence>
<name>A0A543GGA6_9PSEU</name>
<feature type="region of interest" description="Disordered" evidence="1">
    <location>
        <begin position="287"/>
        <end position="325"/>
    </location>
</feature>